<keyword evidence="3" id="KW-1185">Reference proteome</keyword>
<evidence type="ECO:0000256" key="1">
    <source>
        <dbReference type="SAM" id="MobiDB-lite"/>
    </source>
</evidence>
<protein>
    <submittedName>
        <fullName evidence="2">Uncharacterized protein</fullName>
    </submittedName>
</protein>
<feature type="compositionally biased region" description="Basic and acidic residues" evidence="1">
    <location>
        <begin position="1"/>
        <end position="13"/>
    </location>
</feature>
<comment type="caution">
    <text evidence="2">The sequence shown here is derived from an EMBL/GenBank/DDBJ whole genome shotgun (WGS) entry which is preliminary data.</text>
</comment>
<dbReference type="AlphaFoldDB" id="A0A090RX89"/>
<gene>
    <name evidence="2" type="ORF">JCM19235_2611</name>
</gene>
<reference evidence="2 3" key="1">
    <citation type="submission" date="2014-09" db="EMBL/GenBank/DDBJ databases">
        <title>Vibrio maritimus JCM 19235. (C45) whole genome shotgun sequence.</title>
        <authorList>
            <person name="Sawabe T."/>
            <person name="Meirelles P."/>
            <person name="Nakanishi M."/>
            <person name="Sayaka M."/>
            <person name="Hattori M."/>
            <person name="Ohkuma M."/>
        </authorList>
    </citation>
    <scope>NUCLEOTIDE SEQUENCE [LARGE SCALE GENOMIC DNA]</scope>
    <source>
        <strain evidence="3">JCM19235</strain>
    </source>
</reference>
<sequence>MSDKTEVKQKLDENAEQAATEAQQADVKQNKVKKGHKWINNANPSEPWFKYRC</sequence>
<feature type="region of interest" description="Disordered" evidence="1">
    <location>
        <begin position="1"/>
        <end position="34"/>
    </location>
</feature>
<accession>A0A090RX89</accession>
<reference evidence="2 3" key="2">
    <citation type="submission" date="2014-09" db="EMBL/GenBank/DDBJ databases">
        <authorList>
            <consortium name="NBRP consortium"/>
            <person name="Sawabe T."/>
            <person name="Meirelles P."/>
            <person name="Nakanishi M."/>
            <person name="Sayaka M."/>
            <person name="Hattori M."/>
            <person name="Ohkuma M."/>
        </authorList>
    </citation>
    <scope>NUCLEOTIDE SEQUENCE [LARGE SCALE GENOMIC DNA]</scope>
    <source>
        <strain evidence="3">JCM19235</strain>
    </source>
</reference>
<dbReference type="EMBL" id="BBMR01000003">
    <property type="protein sequence ID" value="GAL19188.1"/>
    <property type="molecule type" value="Genomic_DNA"/>
</dbReference>
<name>A0A090RX89_9VIBR</name>
<proteinExistence type="predicted"/>
<evidence type="ECO:0000313" key="2">
    <source>
        <dbReference type="EMBL" id="GAL19188.1"/>
    </source>
</evidence>
<dbReference type="STRING" id="990268.JCM19235_2611"/>
<evidence type="ECO:0000313" key="3">
    <source>
        <dbReference type="Proteomes" id="UP000029228"/>
    </source>
</evidence>
<dbReference type="Proteomes" id="UP000029228">
    <property type="component" value="Unassembled WGS sequence"/>
</dbReference>
<organism evidence="2 3">
    <name type="scientific">Vibrio maritimus</name>
    <dbReference type="NCBI Taxonomy" id="990268"/>
    <lineage>
        <taxon>Bacteria</taxon>
        <taxon>Pseudomonadati</taxon>
        <taxon>Pseudomonadota</taxon>
        <taxon>Gammaproteobacteria</taxon>
        <taxon>Vibrionales</taxon>
        <taxon>Vibrionaceae</taxon>
        <taxon>Vibrio</taxon>
    </lineage>
</organism>
<feature type="compositionally biased region" description="Low complexity" evidence="1">
    <location>
        <begin position="16"/>
        <end position="25"/>
    </location>
</feature>